<dbReference type="InterPro" id="IPR050171">
    <property type="entry name" value="MFS_Transporters"/>
</dbReference>
<evidence type="ECO:0000259" key="8">
    <source>
        <dbReference type="PROSITE" id="PS50850"/>
    </source>
</evidence>
<keyword evidence="6 7" id="KW-0472">Membrane</keyword>
<comment type="caution">
    <text evidence="9">The sequence shown here is derived from an EMBL/GenBank/DDBJ whole genome shotgun (WGS) entry which is preliminary data.</text>
</comment>
<feature type="transmembrane region" description="Helical" evidence="7">
    <location>
        <begin position="162"/>
        <end position="186"/>
    </location>
</feature>
<evidence type="ECO:0000313" key="10">
    <source>
        <dbReference type="Proteomes" id="UP000285310"/>
    </source>
</evidence>
<accession>A0A423PWN4</accession>
<evidence type="ECO:0000313" key="9">
    <source>
        <dbReference type="EMBL" id="ROO30028.1"/>
    </source>
</evidence>
<evidence type="ECO:0000256" key="1">
    <source>
        <dbReference type="ARBA" id="ARBA00004651"/>
    </source>
</evidence>
<keyword evidence="4 7" id="KW-0812">Transmembrane</keyword>
<dbReference type="SUPFAM" id="SSF103473">
    <property type="entry name" value="MFS general substrate transporter"/>
    <property type="match status" value="1"/>
</dbReference>
<dbReference type="RefSeq" id="WP_123657573.1">
    <property type="nucleotide sequence ID" value="NZ_AYKG01000012.1"/>
</dbReference>
<dbReference type="FunCoup" id="A0A423PWN4">
    <property type="interactions" value="34"/>
</dbReference>
<dbReference type="AlphaFoldDB" id="A0A423PWN4"/>
<evidence type="ECO:0000256" key="3">
    <source>
        <dbReference type="ARBA" id="ARBA00022475"/>
    </source>
</evidence>
<dbReference type="PROSITE" id="PS00216">
    <property type="entry name" value="SUGAR_TRANSPORT_1"/>
    <property type="match status" value="1"/>
</dbReference>
<dbReference type="Pfam" id="PF07690">
    <property type="entry name" value="MFS_1"/>
    <property type="match status" value="1"/>
</dbReference>
<feature type="domain" description="Major facilitator superfamily (MFS) profile" evidence="8">
    <location>
        <begin position="9"/>
        <end position="391"/>
    </location>
</feature>
<keyword evidence="3" id="KW-1003">Cell membrane</keyword>
<name>A0A423PWN4_9GAMM</name>
<dbReference type="EMBL" id="AYKG01000012">
    <property type="protein sequence ID" value="ROO30028.1"/>
    <property type="molecule type" value="Genomic_DNA"/>
</dbReference>
<keyword evidence="2" id="KW-0813">Transport</keyword>
<keyword evidence="10" id="KW-1185">Reference proteome</keyword>
<feature type="transmembrane region" description="Helical" evidence="7">
    <location>
        <begin position="104"/>
        <end position="123"/>
    </location>
</feature>
<evidence type="ECO:0000256" key="5">
    <source>
        <dbReference type="ARBA" id="ARBA00022989"/>
    </source>
</evidence>
<dbReference type="GO" id="GO:0022857">
    <property type="term" value="F:transmembrane transporter activity"/>
    <property type="evidence" value="ECO:0007669"/>
    <property type="project" value="InterPro"/>
</dbReference>
<reference evidence="9 10" key="1">
    <citation type="submission" date="2013-10" db="EMBL/GenBank/DDBJ databases">
        <title>Salinisphaera japonica YTM-1 Genome Sequencing.</title>
        <authorList>
            <person name="Lai Q."/>
            <person name="Li C."/>
            <person name="Shao Z."/>
        </authorList>
    </citation>
    <scope>NUCLEOTIDE SEQUENCE [LARGE SCALE GENOMIC DNA]</scope>
    <source>
        <strain evidence="9 10">YTM-1</strain>
    </source>
</reference>
<evidence type="ECO:0000256" key="7">
    <source>
        <dbReference type="SAM" id="Phobius"/>
    </source>
</evidence>
<feature type="transmembrane region" description="Helical" evidence="7">
    <location>
        <begin position="365"/>
        <end position="388"/>
    </location>
</feature>
<proteinExistence type="predicted"/>
<keyword evidence="5 7" id="KW-1133">Transmembrane helix</keyword>
<dbReference type="Gene3D" id="1.20.1250.20">
    <property type="entry name" value="MFS general substrate transporter like domains"/>
    <property type="match status" value="1"/>
</dbReference>
<feature type="transmembrane region" description="Helical" evidence="7">
    <location>
        <begin position="247"/>
        <end position="266"/>
    </location>
</feature>
<dbReference type="InParanoid" id="A0A423PWN4"/>
<dbReference type="PANTHER" id="PTHR23517">
    <property type="entry name" value="RESISTANCE PROTEIN MDTM, PUTATIVE-RELATED-RELATED"/>
    <property type="match status" value="1"/>
</dbReference>
<evidence type="ECO:0000256" key="4">
    <source>
        <dbReference type="ARBA" id="ARBA00022692"/>
    </source>
</evidence>
<dbReference type="PANTHER" id="PTHR23517:SF13">
    <property type="entry name" value="MAJOR FACILITATOR SUPERFAMILY MFS_1"/>
    <property type="match status" value="1"/>
</dbReference>
<dbReference type="InterPro" id="IPR020846">
    <property type="entry name" value="MFS_dom"/>
</dbReference>
<organism evidence="9 10">
    <name type="scientific">Salinisphaera japonica YTM-1</name>
    <dbReference type="NCBI Taxonomy" id="1209778"/>
    <lineage>
        <taxon>Bacteria</taxon>
        <taxon>Pseudomonadati</taxon>
        <taxon>Pseudomonadota</taxon>
        <taxon>Gammaproteobacteria</taxon>
        <taxon>Salinisphaerales</taxon>
        <taxon>Salinisphaeraceae</taxon>
        <taxon>Salinisphaera</taxon>
    </lineage>
</organism>
<feature type="transmembrane region" description="Helical" evidence="7">
    <location>
        <begin position="339"/>
        <end position="359"/>
    </location>
</feature>
<feature type="transmembrane region" description="Helical" evidence="7">
    <location>
        <begin position="207"/>
        <end position="235"/>
    </location>
</feature>
<dbReference type="PROSITE" id="PS50850">
    <property type="entry name" value="MFS"/>
    <property type="match status" value="1"/>
</dbReference>
<dbReference type="OrthoDB" id="9810492at2"/>
<gene>
    <name evidence="9" type="ORF">SAJA_05165</name>
</gene>
<evidence type="ECO:0000256" key="6">
    <source>
        <dbReference type="ARBA" id="ARBA00023136"/>
    </source>
</evidence>
<feature type="transmembrane region" description="Helical" evidence="7">
    <location>
        <begin position="44"/>
        <end position="64"/>
    </location>
</feature>
<feature type="transmembrane region" description="Helical" evidence="7">
    <location>
        <begin position="278"/>
        <end position="301"/>
    </location>
</feature>
<feature type="transmembrane region" description="Helical" evidence="7">
    <location>
        <begin position="135"/>
        <end position="156"/>
    </location>
</feature>
<evidence type="ECO:0000256" key="2">
    <source>
        <dbReference type="ARBA" id="ARBA00022448"/>
    </source>
</evidence>
<feature type="transmembrane region" description="Helical" evidence="7">
    <location>
        <begin position="76"/>
        <end position="98"/>
    </location>
</feature>
<comment type="subcellular location">
    <subcellularLocation>
        <location evidence="1">Cell membrane</location>
        <topology evidence="1">Multi-pass membrane protein</topology>
    </subcellularLocation>
</comment>
<dbReference type="GO" id="GO:0005886">
    <property type="term" value="C:plasma membrane"/>
    <property type="evidence" value="ECO:0007669"/>
    <property type="project" value="UniProtKB-SubCell"/>
</dbReference>
<dbReference type="Proteomes" id="UP000285310">
    <property type="component" value="Unassembled WGS sequence"/>
</dbReference>
<dbReference type="InterPro" id="IPR036259">
    <property type="entry name" value="MFS_trans_sf"/>
</dbReference>
<sequence>MTGSTNRALMFVAIAATFAVTMMGTTLPTPLYPIYQAEMGFSQLMITVIFAVYAVGVIAALIVTGAWSDQIGRRPMLALGLVLSAASAACFLLAGGLWPLLAGRLLSGFSAGIFTGTATVAVVEMAPRAWKSQATFIATAANMGGLGLGPFLAGILAEYLAWPLRLCFAVDLAAIALAFIAVALAPETAERPARPRLSIRRPSVPPEVLGVFVPASIAGFAGFAVMGLFTAVAPAVMHDILGHDNHALTGAVVFGVFIGSIIGQGLQGRLPEAARLPAGCGGLILGMAGVITAIATASLFWLVVGGLVAGAGQGAAFRAGMGAITAASPPRRRAEVASSFFVVAYVAISIPVVGLGAMAARYGLVVAGISFAAMVALLALMSALILLARQRRYGVGV</sequence>
<dbReference type="InterPro" id="IPR005829">
    <property type="entry name" value="Sugar_transporter_CS"/>
</dbReference>
<protein>
    <submittedName>
        <fullName evidence="9">MFS transporter</fullName>
    </submittedName>
</protein>
<dbReference type="InterPro" id="IPR011701">
    <property type="entry name" value="MFS"/>
</dbReference>